<feature type="region of interest" description="Disordered" evidence="1">
    <location>
        <begin position="350"/>
        <end position="385"/>
    </location>
</feature>
<proteinExistence type="predicted"/>
<evidence type="ECO:0000256" key="2">
    <source>
        <dbReference type="SAM" id="Phobius"/>
    </source>
</evidence>
<feature type="compositionally biased region" description="Basic and acidic residues" evidence="1">
    <location>
        <begin position="351"/>
        <end position="368"/>
    </location>
</feature>
<dbReference type="EMBL" id="CAJNNV010010732">
    <property type="protein sequence ID" value="CAE8598981.1"/>
    <property type="molecule type" value="Genomic_DNA"/>
</dbReference>
<accession>A0A813EEM0</accession>
<comment type="caution">
    <text evidence="3">The sequence shown here is derived from an EMBL/GenBank/DDBJ whole genome shotgun (WGS) entry which is preliminary data.</text>
</comment>
<sequence>AGTAKLYWVSNGNQLVHRHNLDGSGTSESVTSCGKAYYVSVGLYKPLLVSTTTSTSMTGPSATFTTTSITSTTTLTNTATAITSTAILTNNATAITSTATLTNTATSNVSTTTLTNTATSITSTATLTNTTTSISTTATLTATSTTTSTTTRTNTTSTSASQTTTTATNSITFTITTTSTTGQTSTILTTPMSTQSLTSTTTHTTTITTTTKTTMIAVTSSVSNISSNSTMFTTVTTSTSAVSAALPPLGSAAGGYASTTSFDAAASTSTSAPAAQAGGAAPASSGRSSTSGPPGPLAKKALLVGPTEPESKNEERVNFTQIFLLGILGSLLVLALAYVLRRWLRRRHAKVQAEETGRVQQDPTKRVQEEDDEEGLRLSSRPENQNSGAKLALDLQENLVPGGGVGSNDWKSVLSSPRTSFPRKKTEAGSLHFLEPESPKSEDAMDNMVSQAGDELLHDFEELFESSKAQTGKDLRPELGSILDGWRKRQLASTGGVDDITASLISGMAESAQDVVLRHAGAGSNFSQLKPHIEDGWRQRMATERLVHKAGDELLHDLEQLFESSKAQTGKDLRPELGSILDGWRKRQLASTGGVDDITASLISGMAESAQDVVLRHAGAGSNFSQLKPHIEDGWRQRM</sequence>
<feature type="compositionally biased region" description="Polar residues" evidence="1">
    <location>
        <begin position="409"/>
        <end position="419"/>
    </location>
</feature>
<dbReference type="AlphaFoldDB" id="A0A813EEM0"/>
<feature type="region of interest" description="Disordered" evidence="1">
    <location>
        <begin position="273"/>
        <end position="314"/>
    </location>
</feature>
<feature type="transmembrane region" description="Helical" evidence="2">
    <location>
        <begin position="322"/>
        <end position="340"/>
    </location>
</feature>
<organism evidence="3 4">
    <name type="scientific">Polarella glacialis</name>
    <name type="common">Dinoflagellate</name>
    <dbReference type="NCBI Taxonomy" id="89957"/>
    <lineage>
        <taxon>Eukaryota</taxon>
        <taxon>Sar</taxon>
        <taxon>Alveolata</taxon>
        <taxon>Dinophyceae</taxon>
        <taxon>Suessiales</taxon>
        <taxon>Suessiaceae</taxon>
        <taxon>Polarella</taxon>
    </lineage>
</organism>
<feature type="compositionally biased region" description="Low complexity" evidence="1">
    <location>
        <begin position="273"/>
        <end position="292"/>
    </location>
</feature>
<keyword evidence="2" id="KW-1133">Transmembrane helix</keyword>
<dbReference type="Proteomes" id="UP000654075">
    <property type="component" value="Unassembled WGS sequence"/>
</dbReference>
<keyword evidence="2" id="KW-0812">Transmembrane</keyword>
<keyword evidence="4" id="KW-1185">Reference proteome</keyword>
<evidence type="ECO:0000313" key="4">
    <source>
        <dbReference type="Proteomes" id="UP000654075"/>
    </source>
</evidence>
<reference evidence="3" key="1">
    <citation type="submission" date="2021-02" db="EMBL/GenBank/DDBJ databases">
        <authorList>
            <person name="Dougan E. K."/>
            <person name="Rhodes N."/>
            <person name="Thang M."/>
            <person name="Chan C."/>
        </authorList>
    </citation>
    <scope>NUCLEOTIDE SEQUENCE</scope>
</reference>
<feature type="non-terminal residue" evidence="3">
    <location>
        <position position="1"/>
    </location>
</feature>
<protein>
    <submittedName>
        <fullName evidence="3">Uncharacterized protein</fullName>
    </submittedName>
</protein>
<evidence type="ECO:0000313" key="3">
    <source>
        <dbReference type="EMBL" id="CAE8598981.1"/>
    </source>
</evidence>
<keyword evidence="2" id="KW-0472">Membrane</keyword>
<gene>
    <name evidence="3" type="ORF">PGLA1383_LOCUS17366</name>
</gene>
<name>A0A813EEM0_POLGL</name>
<feature type="non-terminal residue" evidence="3">
    <location>
        <position position="639"/>
    </location>
</feature>
<feature type="region of interest" description="Disordered" evidence="1">
    <location>
        <begin position="406"/>
        <end position="427"/>
    </location>
</feature>
<evidence type="ECO:0000256" key="1">
    <source>
        <dbReference type="SAM" id="MobiDB-lite"/>
    </source>
</evidence>